<protein>
    <recommendedName>
        <fullName evidence="2">DUF7924 domain-containing protein</fullName>
    </recommendedName>
</protein>
<reference evidence="3" key="1">
    <citation type="submission" date="2023-06" db="EMBL/GenBank/DDBJ databases">
        <title>Genome-scale phylogeny and comparative genomics of the fungal order Sordariales.</title>
        <authorList>
            <consortium name="Lawrence Berkeley National Laboratory"/>
            <person name="Hensen N."/>
            <person name="Bonometti L."/>
            <person name="Westerberg I."/>
            <person name="Brannstrom I.O."/>
            <person name="Guillou S."/>
            <person name="Cros-Aarteil S."/>
            <person name="Calhoun S."/>
            <person name="Haridas S."/>
            <person name="Kuo A."/>
            <person name="Mondo S."/>
            <person name="Pangilinan J."/>
            <person name="Riley R."/>
            <person name="LaButti K."/>
            <person name="Andreopoulos B."/>
            <person name="Lipzen A."/>
            <person name="Chen C."/>
            <person name="Yanf M."/>
            <person name="Daum C."/>
            <person name="Ng V."/>
            <person name="Clum A."/>
            <person name="Steindorff A."/>
            <person name="Ohm R."/>
            <person name="Martin F."/>
            <person name="Silar P."/>
            <person name="Natvig D."/>
            <person name="Lalanne C."/>
            <person name="Gautier V."/>
            <person name="Ament-velasquez S.L."/>
            <person name="Kruys A."/>
            <person name="Hutchinson M.I."/>
            <person name="Powell A.J."/>
            <person name="Barry K."/>
            <person name="Miller A.N."/>
            <person name="Grigoriev I.V."/>
            <person name="Debuchy R."/>
            <person name="Gladieux P."/>
            <person name="Thoren M.H."/>
            <person name="Johannesson H."/>
        </authorList>
    </citation>
    <scope>NUCLEOTIDE SEQUENCE</scope>
    <source>
        <strain evidence="3">SMH2392-1A</strain>
    </source>
</reference>
<accession>A0AA40B3U0</accession>
<feature type="compositionally biased region" description="Basic and acidic residues" evidence="1">
    <location>
        <begin position="169"/>
        <end position="190"/>
    </location>
</feature>
<dbReference type="Pfam" id="PF25545">
    <property type="entry name" value="DUF7924"/>
    <property type="match status" value="1"/>
</dbReference>
<dbReference type="RefSeq" id="XP_060300024.1">
    <property type="nucleotide sequence ID" value="XM_060446452.1"/>
</dbReference>
<feature type="domain" description="DUF7924" evidence="2">
    <location>
        <begin position="40"/>
        <end position="187"/>
    </location>
</feature>
<evidence type="ECO:0000259" key="2">
    <source>
        <dbReference type="Pfam" id="PF25545"/>
    </source>
</evidence>
<dbReference type="EMBL" id="JAUIRO010000002">
    <property type="protein sequence ID" value="KAK0727168.1"/>
    <property type="molecule type" value="Genomic_DNA"/>
</dbReference>
<keyword evidence="4" id="KW-1185">Reference proteome</keyword>
<dbReference type="Proteomes" id="UP001172101">
    <property type="component" value="Unassembled WGS sequence"/>
</dbReference>
<dbReference type="InterPro" id="IPR057684">
    <property type="entry name" value="DUF7924"/>
</dbReference>
<evidence type="ECO:0000313" key="4">
    <source>
        <dbReference type="Proteomes" id="UP001172101"/>
    </source>
</evidence>
<name>A0AA40B3U0_9PEZI</name>
<dbReference type="GeneID" id="85329722"/>
<feature type="region of interest" description="Disordered" evidence="1">
    <location>
        <begin position="167"/>
        <end position="190"/>
    </location>
</feature>
<dbReference type="AlphaFoldDB" id="A0AA40B3U0"/>
<gene>
    <name evidence="3" type="ORF">B0T26DRAFT_764775</name>
</gene>
<feature type="region of interest" description="Disordered" evidence="1">
    <location>
        <begin position="203"/>
        <end position="277"/>
    </location>
</feature>
<organism evidence="3 4">
    <name type="scientific">Lasiosphaeria miniovina</name>
    <dbReference type="NCBI Taxonomy" id="1954250"/>
    <lineage>
        <taxon>Eukaryota</taxon>
        <taxon>Fungi</taxon>
        <taxon>Dikarya</taxon>
        <taxon>Ascomycota</taxon>
        <taxon>Pezizomycotina</taxon>
        <taxon>Sordariomycetes</taxon>
        <taxon>Sordariomycetidae</taxon>
        <taxon>Sordariales</taxon>
        <taxon>Lasiosphaeriaceae</taxon>
        <taxon>Lasiosphaeria</taxon>
    </lineage>
</organism>
<sequence length="277" mass="31034">MVFEVGGKLLKEYDNDGYQRVFNQAFTDFPKDVGFNNSLSAPQPDFVEGLQMREYRPFPVGRQVSGAVLYKDDPNSLALPYVAGEWKGRGKDMEEARVQSAYDGSALVYARNQTLSYVRKPDPAGHAEVMTFTTDGTNINFFAHYAALTEDGALEYHQYPITSTNLKNSHQEFKEGRRQLRNAQDDARERSYQLKDQLKENWKAKKSQLAPLPPIEDEDGYEVIEQQPTYQPTPPISSKPNHGKVSSSRSSHSTVSSPPPAVDFASGSGHKRKIPSP</sequence>
<evidence type="ECO:0000313" key="3">
    <source>
        <dbReference type="EMBL" id="KAK0727168.1"/>
    </source>
</evidence>
<comment type="caution">
    <text evidence="3">The sequence shown here is derived from an EMBL/GenBank/DDBJ whole genome shotgun (WGS) entry which is preliminary data.</text>
</comment>
<feature type="compositionally biased region" description="Low complexity" evidence="1">
    <location>
        <begin position="245"/>
        <end position="256"/>
    </location>
</feature>
<proteinExistence type="predicted"/>
<evidence type="ECO:0000256" key="1">
    <source>
        <dbReference type="SAM" id="MobiDB-lite"/>
    </source>
</evidence>